<protein>
    <submittedName>
        <fullName evidence="2">Uncharacterized protein</fullName>
    </submittedName>
</protein>
<feature type="compositionally biased region" description="Acidic residues" evidence="1">
    <location>
        <begin position="84"/>
        <end position="93"/>
    </location>
</feature>
<name>A0A8J4V118_9MYCE</name>
<gene>
    <name evidence="2" type="ORF">CYY_002126</name>
</gene>
<dbReference type="EMBL" id="AJWJ01000056">
    <property type="protein sequence ID" value="KAF2076575.1"/>
    <property type="molecule type" value="Genomic_DNA"/>
</dbReference>
<sequence>MDNSSNNKINGNKDHSIIVAEITSTQPSEIQQGQGTPIESCVFNITVSNHADVKRFDQQNFDPAQLAEILSEVAPPAHTFDGQVDGEQEDDDGNTPMKMQFEGVFGVPSYEGYEPNHLMGNIGWIPVLPHTTTHL</sequence>
<evidence type="ECO:0000313" key="3">
    <source>
        <dbReference type="Proteomes" id="UP000695562"/>
    </source>
</evidence>
<accession>A0A8J4V118</accession>
<proteinExistence type="predicted"/>
<evidence type="ECO:0000313" key="2">
    <source>
        <dbReference type="EMBL" id="KAF2076575.1"/>
    </source>
</evidence>
<reference evidence="2" key="1">
    <citation type="submission" date="2020-01" db="EMBL/GenBank/DDBJ databases">
        <title>Development of genomics and gene disruption for Polysphondylium violaceum indicates a role for the polyketide synthase stlB in stalk morphogenesis.</title>
        <authorList>
            <person name="Narita B."/>
            <person name="Kawabe Y."/>
            <person name="Kin K."/>
            <person name="Saito T."/>
            <person name="Gibbs R."/>
            <person name="Kuspa A."/>
            <person name="Muzny D."/>
            <person name="Queller D."/>
            <person name="Richards S."/>
            <person name="Strassman J."/>
            <person name="Sucgang R."/>
            <person name="Worley K."/>
            <person name="Schaap P."/>
        </authorList>
    </citation>
    <scope>NUCLEOTIDE SEQUENCE</scope>
    <source>
        <strain evidence="2">QSvi11</strain>
    </source>
</reference>
<dbReference type="AlphaFoldDB" id="A0A8J4V118"/>
<dbReference type="Proteomes" id="UP000695562">
    <property type="component" value="Unassembled WGS sequence"/>
</dbReference>
<feature type="region of interest" description="Disordered" evidence="1">
    <location>
        <begin position="76"/>
        <end position="99"/>
    </location>
</feature>
<evidence type="ECO:0000256" key="1">
    <source>
        <dbReference type="SAM" id="MobiDB-lite"/>
    </source>
</evidence>
<organism evidence="2 3">
    <name type="scientific">Polysphondylium violaceum</name>
    <dbReference type="NCBI Taxonomy" id="133409"/>
    <lineage>
        <taxon>Eukaryota</taxon>
        <taxon>Amoebozoa</taxon>
        <taxon>Evosea</taxon>
        <taxon>Eumycetozoa</taxon>
        <taxon>Dictyostelia</taxon>
        <taxon>Dictyosteliales</taxon>
        <taxon>Dictyosteliaceae</taxon>
        <taxon>Polysphondylium</taxon>
    </lineage>
</organism>
<keyword evidence="3" id="KW-1185">Reference proteome</keyword>
<comment type="caution">
    <text evidence="2">The sequence shown here is derived from an EMBL/GenBank/DDBJ whole genome shotgun (WGS) entry which is preliminary data.</text>
</comment>